<organism evidence="2">
    <name type="scientific">Mantoniella antarctica</name>
    <dbReference type="NCBI Taxonomy" id="81844"/>
    <lineage>
        <taxon>Eukaryota</taxon>
        <taxon>Viridiplantae</taxon>
        <taxon>Chlorophyta</taxon>
        <taxon>Mamiellophyceae</taxon>
        <taxon>Mamiellales</taxon>
        <taxon>Mamiellaceae</taxon>
        <taxon>Mantoniella</taxon>
    </lineage>
</organism>
<dbReference type="AlphaFoldDB" id="A0A7S0XH55"/>
<protein>
    <submittedName>
        <fullName evidence="2">Uncharacterized protein</fullName>
    </submittedName>
</protein>
<sequence length="430" mass="46301">MTLTMPTMMTQRTSAAASIASKLSQPLSRHALRLSSPRRLSPRYRAHPSDITSAGVEDERHQHQSSARFPSRRTAVASTLGLLAGGAVAAVVPSHAAAGEVLAQLQRLLAENEVDILADPENEALLGQRTFFEKQVARTQNNANFVDALRPRVAAGEVPYLQRVVLTVDKALFDDEIYFWKNAMGMRVTREVNADAALGTGSGKSVIFAFGQETLGADDGGKAAVEIREGPEGTRSVGNGLSYISLSVPYGIRVSRIYEAGGELVYGFGYFDVRAPSGYMVRAQVAKRRDPVELVAINVPSVKVAVKYYSETFGMTAQKPQDNNGYAPRSPPGSRLMTFGDPDATMGILLQPIAFADRLSAKTKLEVGEVFQGVVFVSSIGDPTYKESKRVDPSGFAVEVEGYEAWEAGITSGADTLPPKYNLPPPSVQD</sequence>
<name>A0A7S0XH55_9CHLO</name>
<feature type="compositionally biased region" description="Low complexity" evidence="1">
    <location>
        <begin position="28"/>
        <end position="39"/>
    </location>
</feature>
<dbReference type="EMBL" id="HBFC01035769">
    <property type="protein sequence ID" value="CAD8722065.1"/>
    <property type="molecule type" value="Transcribed_RNA"/>
</dbReference>
<gene>
    <name evidence="2" type="ORF">MANT1106_LOCUS21279</name>
</gene>
<proteinExistence type="predicted"/>
<dbReference type="InterPro" id="IPR029068">
    <property type="entry name" value="Glyas_Bleomycin-R_OHBP_Dase"/>
</dbReference>
<evidence type="ECO:0000313" key="2">
    <source>
        <dbReference type="EMBL" id="CAD8722065.1"/>
    </source>
</evidence>
<evidence type="ECO:0000256" key="1">
    <source>
        <dbReference type="SAM" id="MobiDB-lite"/>
    </source>
</evidence>
<reference evidence="2" key="1">
    <citation type="submission" date="2021-01" db="EMBL/GenBank/DDBJ databases">
        <authorList>
            <person name="Corre E."/>
            <person name="Pelletier E."/>
            <person name="Niang G."/>
            <person name="Scheremetjew M."/>
            <person name="Finn R."/>
            <person name="Kale V."/>
            <person name="Holt S."/>
            <person name="Cochrane G."/>
            <person name="Meng A."/>
            <person name="Brown T."/>
            <person name="Cohen L."/>
        </authorList>
    </citation>
    <scope>NUCLEOTIDE SEQUENCE</scope>
    <source>
        <strain evidence="2">SL-175</strain>
    </source>
</reference>
<accession>A0A7S0XH55</accession>
<feature type="region of interest" description="Disordered" evidence="1">
    <location>
        <begin position="28"/>
        <end position="71"/>
    </location>
</feature>
<dbReference type="SUPFAM" id="SSF54593">
    <property type="entry name" value="Glyoxalase/Bleomycin resistance protein/Dihydroxybiphenyl dioxygenase"/>
    <property type="match status" value="1"/>
</dbReference>